<organism evidence="1 2">
    <name type="scientific">Glossina palpalis gambiensis</name>
    <dbReference type="NCBI Taxonomy" id="67801"/>
    <lineage>
        <taxon>Eukaryota</taxon>
        <taxon>Metazoa</taxon>
        <taxon>Ecdysozoa</taxon>
        <taxon>Arthropoda</taxon>
        <taxon>Hexapoda</taxon>
        <taxon>Insecta</taxon>
        <taxon>Pterygota</taxon>
        <taxon>Neoptera</taxon>
        <taxon>Endopterygota</taxon>
        <taxon>Diptera</taxon>
        <taxon>Brachycera</taxon>
        <taxon>Muscomorpha</taxon>
        <taxon>Hippoboscoidea</taxon>
        <taxon>Glossinidae</taxon>
        <taxon>Glossina</taxon>
    </lineage>
</organism>
<sequence>MPYAAGLGYNGKELVEECANPRATIAVWTRTVSRSKLATFGNRVDTKLKAIGMAMEKNKKLDSKLQEMAERNHKEMLNLSEAAGRMDGRTKAKRLSCAGVIKAKLLIVQAALPHIFRAKLIQRSEKAERRSSLRSQRVKSAEH</sequence>
<dbReference type="AlphaFoldDB" id="A0A1B0BGG7"/>
<name>A0A1B0BGG7_9MUSC</name>
<dbReference type="EMBL" id="JXJN01013851">
    <property type="status" value="NOT_ANNOTATED_CDS"/>
    <property type="molecule type" value="Genomic_DNA"/>
</dbReference>
<dbReference type="VEuPathDB" id="VectorBase:GPPI029223"/>
<dbReference type="EnsemblMetazoa" id="GPPI029223-RA">
    <property type="protein sequence ID" value="GPPI029223-PA"/>
    <property type="gene ID" value="GPPI029223"/>
</dbReference>
<evidence type="ECO:0000313" key="1">
    <source>
        <dbReference type="EnsemblMetazoa" id="GPPI029223-PA"/>
    </source>
</evidence>
<keyword evidence="2" id="KW-1185">Reference proteome</keyword>
<protein>
    <submittedName>
        <fullName evidence="1">Uncharacterized protein</fullName>
    </submittedName>
</protein>
<evidence type="ECO:0000313" key="2">
    <source>
        <dbReference type="Proteomes" id="UP000092460"/>
    </source>
</evidence>
<proteinExistence type="predicted"/>
<reference evidence="2" key="1">
    <citation type="submission" date="2015-01" db="EMBL/GenBank/DDBJ databases">
        <authorList>
            <person name="Aksoy S."/>
            <person name="Warren W."/>
            <person name="Wilson R.K."/>
        </authorList>
    </citation>
    <scope>NUCLEOTIDE SEQUENCE [LARGE SCALE GENOMIC DNA]</scope>
    <source>
        <strain evidence="2">IAEA</strain>
    </source>
</reference>
<reference evidence="1" key="2">
    <citation type="submission" date="2020-05" db="UniProtKB">
        <authorList>
            <consortium name="EnsemblMetazoa"/>
        </authorList>
    </citation>
    <scope>IDENTIFICATION</scope>
    <source>
        <strain evidence="1">IAEA</strain>
    </source>
</reference>
<accession>A0A1B0BGG7</accession>
<dbReference type="Proteomes" id="UP000092460">
    <property type="component" value="Unassembled WGS sequence"/>
</dbReference>